<evidence type="ECO:0000313" key="2">
    <source>
        <dbReference type="EMBL" id="KKN98938.1"/>
    </source>
</evidence>
<name>A0A0F9Y2P3_9ZZZZ</name>
<dbReference type="Pfam" id="PF08241">
    <property type="entry name" value="Methyltransf_11"/>
    <property type="match status" value="1"/>
</dbReference>
<reference evidence="2" key="1">
    <citation type="journal article" date="2015" name="Nature">
        <title>Complex archaea that bridge the gap between prokaryotes and eukaryotes.</title>
        <authorList>
            <person name="Spang A."/>
            <person name="Saw J.H."/>
            <person name="Jorgensen S.L."/>
            <person name="Zaremba-Niedzwiedzka K."/>
            <person name="Martijn J."/>
            <person name="Lind A.E."/>
            <person name="van Eijk R."/>
            <person name="Schleper C."/>
            <person name="Guy L."/>
            <person name="Ettema T.J."/>
        </authorList>
    </citation>
    <scope>NUCLEOTIDE SEQUENCE</scope>
</reference>
<sequence length="184" mass="21056">MSQKKNDNTLKWWNDRYSIADVQEIWSSKKRLRFYDMITTVIPRCTATILDIGSGFGFGPTHMVSICKDWIVEGLDFSTKACEEAVVQTHCINIITDHLPGVYDYIISAETLEHFSNPMVILEKMYQAAEKAVILTVPYKGSINSIHVSTFDRHSFDKYQNVYTKLSPDEHFMLVVIPKPGVDD</sequence>
<dbReference type="SUPFAM" id="SSF53335">
    <property type="entry name" value="S-adenosyl-L-methionine-dependent methyltransferases"/>
    <property type="match status" value="1"/>
</dbReference>
<dbReference type="EMBL" id="LAZR01000049">
    <property type="protein sequence ID" value="KKN98938.1"/>
    <property type="molecule type" value="Genomic_DNA"/>
</dbReference>
<gene>
    <name evidence="2" type="ORF">LCGC14_0141830</name>
</gene>
<dbReference type="AlphaFoldDB" id="A0A0F9Y2P3"/>
<proteinExistence type="predicted"/>
<dbReference type="InterPro" id="IPR029063">
    <property type="entry name" value="SAM-dependent_MTases_sf"/>
</dbReference>
<accession>A0A0F9Y2P3</accession>
<dbReference type="InterPro" id="IPR013216">
    <property type="entry name" value="Methyltransf_11"/>
</dbReference>
<comment type="caution">
    <text evidence="2">The sequence shown here is derived from an EMBL/GenBank/DDBJ whole genome shotgun (WGS) entry which is preliminary data.</text>
</comment>
<evidence type="ECO:0000259" key="1">
    <source>
        <dbReference type="Pfam" id="PF08241"/>
    </source>
</evidence>
<dbReference type="GO" id="GO:0008757">
    <property type="term" value="F:S-adenosylmethionine-dependent methyltransferase activity"/>
    <property type="evidence" value="ECO:0007669"/>
    <property type="project" value="InterPro"/>
</dbReference>
<organism evidence="2">
    <name type="scientific">marine sediment metagenome</name>
    <dbReference type="NCBI Taxonomy" id="412755"/>
    <lineage>
        <taxon>unclassified sequences</taxon>
        <taxon>metagenomes</taxon>
        <taxon>ecological metagenomes</taxon>
    </lineage>
</organism>
<dbReference type="Gene3D" id="3.40.50.150">
    <property type="entry name" value="Vaccinia Virus protein VP39"/>
    <property type="match status" value="1"/>
</dbReference>
<feature type="domain" description="Methyltransferase type 11" evidence="1">
    <location>
        <begin position="50"/>
        <end position="129"/>
    </location>
</feature>
<protein>
    <recommendedName>
        <fullName evidence="1">Methyltransferase type 11 domain-containing protein</fullName>
    </recommendedName>
</protein>